<evidence type="ECO:0000256" key="1">
    <source>
        <dbReference type="ARBA" id="ARBA00010641"/>
    </source>
</evidence>
<dbReference type="InterPro" id="IPR014284">
    <property type="entry name" value="RNA_pol_sigma-70_dom"/>
</dbReference>
<evidence type="ECO:0000313" key="7">
    <source>
        <dbReference type="EMBL" id="OWQ53822.1"/>
    </source>
</evidence>
<dbReference type="SUPFAM" id="SSF88659">
    <property type="entry name" value="Sigma3 and sigma4 domains of RNA polymerase sigma factors"/>
    <property type="match status" value="1"/>
</dbReference>
<dbReference type="GO" id="GO:0006352">
    <property type="term" value="P:DNA-templated transcription initiation"/>
    <property type="evidence" value="ECO:0007669"/>
    <property type="project" value="InterPro"/>
</dbReference>
<dbReference type="NCBIfam" id="TIGR02937">
    <property type="entry name" value="sigma70-ECF"/>
    <property type="match status" value="1"/>
</dbReference>
<accession>A0A246HMC4</accession>
<dbReference type="InterPro" id="IPR007627">
    <property type="entry name" value="RNA_pol_sigma70_r2"/>
</dbReference>
<comment type="caution">
    <text evidence="7">The sequence shown here is derived from an EMBL/GenBank/DDBJ whole genome shotgun (WGS) entry which is preliminary data.</text>
</comment>
<protein>
    <recommendedName>
        <fullName evidence="9">Sigma-70 family RNA polymerase sigma factor</fullName>
    </recommendedName>
</protein>
<keyword evidence="4" id="KW-0804">Transcription</keyword>
<evidence type="ECO:0000259" key="5">
    <source>
        <dbReference type="Pfam" id="PF04542"/>
    </source>
</evidence>
<dbReference type="OrthoDB" id="9780326at2"/>
<dbReference type="PANTHER" id="PTHR43133:SF45">
    <property type="entry name" value="RNA POLYMERASE ECF-TYPE SIGMA FACTOR"/>
    <property type="match status" value="1"/>
</dbReference>
<dbReference type="InterPro" id="IPR013249">
    <property type="entry name" value="RNA_pol_sigma70_r4_t2"/>
</dbReference>
<feature type="domain" description="RNA polymerase sigma-70 region 2" evidence="5">
    <location>
        <begin position="19"/>
        <end position="87"/>
    </location>
</feature>
<feature type="domain" description="RNA polymerase sigma factor 70 region 4 type 2" evidence="6">
    <location>
        <begin position="117"/>
        <end position="168"/>
    </location>
</feature>
<sequence length="176" mass="20436">MDMTRPGTDIDLRPHFAALLEQHRGIVLKVARGYCRHPEDRLDLVQEISVQAWAAFEDFDPARARFSTWLYRLALNVAISQWRRQQHRQRHHAPLDDALPAVTTDERAPPEQRHALHQLEVAIHALPPLDRALMLLHLDDHDHRQIAEVLGISVANVSTRLHRLRQQLRTRLNPTD</sequence>
<dbReference type="InterPro" id="IPR039425">
    <property type="entry name" value="RNA_pol_sigma-70-like"/>
</dbReference>
<reference evidence="7 8" key="1">
    <citation type="submission" date="2017-06" db="EMBL/GenBank/DDBJ databases">
        <authorList>
            <person name="Kim H.J."/>
            <person name="Triplett B.A."/>
        </authorList>
    </citation>
    <scope>NUCLEOTIDE SEQUENCE [LARGE SCALE GENOMIC DNA]</scope>
    <source>
        <strain evidence="7 8">13146</strain>
    </source>
</reference>
<proteinExistence type="inferred from homology"/>
<dbReference type="InterPro" id="IPR013324">
    <property type="entry name" value="RNA_pol_sigma_r3/r4-like"/>
</dbReference>
<evidence type="ECO:0000313" key="8">
    <source>
        <dbReference type="Proteomes" id="UP000198157"/>
    </source>
</evidence>
<comment type="similarity">
    <text evidence="1">Belongs to the sigma-70 factor family. ECF subfamily.</text>
</comment>
<dbReference type="Gene3D" id="1.10.1740.10">
    <property type="match status" value="1"/>
</dbReference>
<evidence type="ECO:0000259" key="6">
    <source>
        <dbReference type="Pfam" id="PF08281"/>
    </source>
</evidence>
<keyword evidence="3" id="KW-0731">Sigma factor</keyword>
<evidence type="ECO:0000256" key="4">
    <source>
        <dbReference type="ARBA" id="ARBA00023163"/>
    </source>
</evidence>
<evidence type="ECO:0000256" key="3">
    <source>
        <dbReference type="ARBA" id="ARBA00023082"/>
    </source>
</evidence>
<dbReference type="InterPro" id="IPR013325">
    <property type="entry name" value="RNA_pol_sigma_r2"/>
</dbReference>
<dbReference type="AlphaFoldDB" id="A0A246HMC4"/>
<dbReference type="Gene3D" id="1.10.10.10">
    <property type="entry name" value="Winged helix-like DNA-binding domain superfamily/Winged helix DNA-binding domain"/>
    <property type="match status" value="1"/>
</dbReference>
<dbReference type="Pfam" id="PF04542">
    <property type="entry name" value="Sigma70_r2"/>
    <property type="match status" value="1"/>
</dbReference>
<gene>
    <name evidence="7" type="ORF">CEE60_09085</name>
</gene>
<organism evidence="7 8">
    <name type="scientific">Stenotrophomonas maltophilia</name>
    <name type="common">Pseudomonas maltophilia</name>
    <name type="synonym">Xanthomonas maltophilia</name>
    <dbReference type="NCBI Taxonomy" id="40324"/>
    <lineage>
        <taxon>Bacteria</taxon>
        <taxon>Pseudomonadati</taxon>
        <taxon>Pseudomonadota</taxon>
        <taxon>Gammaproteobacteria</taxon>
        <taxon>Lysobacterales</taxon>
        <taxon>Lysobacteraceae</taxon>
        <taxon>Stenotrophomonas</taxon>
        <taxon>Stenotrophomonas maltophilia group</taxon>
    </lineage>
</organism>
<dbReference type="InterPro" id="IPR036388">
    <property type="entry name" value="WH-like_DNA-bd_sf"/>
</dbReference>
<evidence type="ECO:0008006" key="9">
    <source>
        <dbReference type="Google" id="ProtNLM"/>
    </source>
</evidence>
<dbReference type="Pfam" id="PF08281">
    <property type="entry name" value="Sigma70_r4_2"/>
    <property type="match status" value="1"/>
</dbReference>
<dbReference type="GO" id="GO:0003677">
    <property type="term" value="F:DNA binding"/>
    <property type="evidence" value="ECO:0007669"/>
    <property type="project" value="InterPro"/>
</dbReference>
<keyword evidence="2" id="KW-0805">Transcription regulation</keyword>
<dbReference type="CDD" id="cd06171">
    <property type="entry name" value="Sigma70_r4"/>
    <property type="match status" value="1"/>
</dbReference>
<dbReference type="Proteomes" id="UP000198157">
    <property type="component" value="Unassembled WGS sequence"/>
</dbReference>
<name>A0A246HMC4_STEMA</name>
<dbReference type="PANTHER" id="PTHR43133">
    <property type="entry name" value="RNA POLYMERASE ECF-TYPE SIGMA FACTO"/>
    <property type="match status" value="1"/>
</dbReference>
<dbReference type="SUPFAM" id="SSF88946">
    <property type="entry name" value="Sigma2 domain of RNA polymerase sigma factors"/>
    <property type="match status" value="1"/>
</dbReference>
<dbReference type="EMBL" id="NIVS01000020">
    <property type="protein sequence ID" value="OWQ53822.1"/>
    <property type="molecule type" value="Genomic_DNA"/>
</dbReference>
<evidence type="ECO:0000256" key="2">
    <source>
        <dbReference type="ARBA" id="ARBA00023015"/>
    </source>
</evidence>
<dbReference type="GO" id="GO:0016987">
    <property type="term" value="F:sigma factor activity"/>
    <property type="evidence" value="ECO:0007669"/>
    <property type="project" value="UniProtKB-KW"/>
</dbReference>